<proteinExistence type="predicted"/>
<comment type="caution">
    <text evidence="1">The sequence shown here is derived from an EMBL/GenBank/DDBJ whole genome shotgun (WGS) entry which is preliminary data.</text>
</comment>
<dbReference type="Proteomes" id="UP001589627">
    <property type="component" value="Unassembled WGS sequence"/>
</dbReference>
<dbReference type="RefSeq" id="WP_378209276.1">
    <property type="nucleotide sequence ID" value="NZ_JBHLZP010000279.1"/>
</dbReference>
<evidence type="ECO:0000313" key="1">
    <source>
        <dbReference type="EMBL" id="MFB9836461.1"/>
    </source>
</evidence>
<dbReference type="EMBL" id="JBHLZP010000279">
    <property type="protein sequence ID" value="MFB9836461.1"/>
    <property type="molecule type" value="Genomic_DNA"/>
</dbReference>
<accession>A0ABV5YPH6</accession>
<keyword evidence="2" id="KW-1185">Reference proteome</keyword>
<organism evidence="1 2">
    <name type="scientific">Actinoallomurus acaciae</name>
    <dbReference type="NCBI Taxonomy" id="502577"/>
    <lineage>
        <taxon>Bacteria</taxon>
        <taxon>Bacillati</taxon>
        <taxon>Actinomycetota</taxon>
        <taxon>Actinomycetes</taxon>
        <taxon>Streptosporangiales</taxon>
        <taxon>Thermomonosporaceae</taxon>
        <taxon>Actinoallomurus</taxon>
    </lineage>
</organism>
<evidence type="ECO:0000313" key="2">
    <source>
        <dbReference type="Proteomes" id="UP001589627"/>
    </source>
</evidence>
<sequence length="338" mass="37601">MSPRQNAVEPARLAEEIRRRDGRSADELNVYWYQVTGGREEYAGKLRAEFAGQRVIVLIVRNAAFTIANSLLQDLIALLNDNRTACERRLGEPGPARQATVVLIARGELAVPQISSPVVMPDWWPGDGRELMVGIEDLTWLVEAPLDSNENAIQGICALLFHVETNLVARLDEVYSGGRPELERLVSRLGGRQGAAGFLAAAYDAHREVSSAWSFRPSMTEARYLVAQLWRIVRRTPPDELHVAAKDLCAALALPKELPGEWRESIATLLIRPSSRRQSEEQRFATNVFYTVSAACQFVTVSKHADANPTYPIPLTRSLSYDLRRSLDSIADVLSALR</sequence>
<gene>
    <name evidence="1" type="ORF">ACFFNX_30240</name>
</gene>
<reference evidence="1 2" key="1">
    <citation type="submission" date="2024-09" db="EMBL/GenBank/DDBJ databases">
        <authorList>
            <person name="Sun Q."/>
            <person name="Mori K."/>
        </authorList>
    </citation>
    <scope>NUCLEOTIDE SEQUENCE [LARGE SCALE GENOMIC DNA]</scope>
    <source>
        <strain evidence="1 2">TBRC 0563</strain>
    </source>
</reference>
<name>A0ABV5YPH6_9ACTN</name>
<protein>
    <submittedName>
        <fullName evidence="1">Uncharacterized protein</fullName>
    </submittedName>
</protein>